<feature type="domain" description="Pre-rRNA-processing protein RIX1 N-terminal" evidence="6">
    <location>
        <begin position="9"/>
        <end position="191"/>
    </location>
</feature>
<feature type="region of interest" description="Disordered" evidence="5">
    <location>
        <begin position="622"/>
        <end position="743"/>
    </location>
</feature>
<dbReference type="PANTHER" id="PTHR34105">
    <property type="entry name" value="PROLINE-, GLUTAMIC ACID- AND LEUCINE-RICH PROTEIN 1"/>
    <property type="match status" value="1"/>
</dbReference>
<reference evidence="7 8" key="1">
    <citation type="journal article" date="2020" name="ISME J.">
        <title>Uncovering the hidden diversity of litter-decomposition mechanisms in mushroom-forming fungi.</title>
        <authorList>
            <person name="Floudas D."/>
            <person name="Bentzer J."/>
            <person name="Ahren D."/>
            <person name="Johansson T."/>
            <person name="Persson P."/>
            <person name="Tunlid A."/>
        </authorList>
    </citation>
    <scope>NUCLEOTIDE SEQUENCE [LARGE SCALE GENOMIC DNA]</scope>
    <source>
        <strain evidence="7 8">CBS 146.42</strain>
    </source>
</reference>
<sequence>MSEHHLLKTLLNIHLASDTSAVLHLPFILNLLTPESFSPSSHLPKWTARIQSLLHSKDTGGRWVGLVLAQKTGMSSQSLLLENSHAWVGVALPLLSKNDPVVVLKAAIRLLKTIFVRAYEASEFRRQVATPSIPKLLATLIPLVEQTGDVELKAVAMRTLANLIPLYPTLHKASYPALSSLALRFLDGHPHAPVPHELLSAASRLYSMIHVTGGKVGASSLWKKTLDETLSFGTNAFWSLRTTFVGQPPANVPLPPNEDPVTFVPLQNDRLDCAVTILIDLLGATVYRPVQLPLGAIVRFAVQLLRTTDSPKKDGFVDPITHSLELSLVPRIQILGCSLISSLAKTLDSHLYPYRTQILTALAVLLERNSSTSEHRHIVLHTLETVLDRYPSSHSLLISPRLMKAALSSFSRLLTSSRNVPETEASGLATTKNRKGKRKAQVYEGEELFWSARTVICPTGADGKVLLTALEVVRLLLRDPHLSAPMQSISIRVLIAVLLTISQIPPASLSPDPGLYQEVVNKLHNISTEIASGTSSTLSKSLPLIVAALCRGNDVESQRQLDLLLHPRLPPLIRSTPLTENLTLVFSEESDEEAGLRKSLGLYTTQDEIPQRLIEETDGLTILPSPQLPKSTAPLSTPAPPKSMSSMIQPAPVPPPLSKGKEKAIAPPDPILTSMEVPSKEQLTPFHSSVIEAPKPRSSQPPEKNGQLESSSPAPKYTLPAVSAEDEDEEMPAIDLDSDSEFE</sequence>
<dbReference type="PANTHER" id="PTHR34105:SF1">
    <property type="entry name" value="PROLINE-, GLUTAMIC ACID- AND LEUCINE-RICH PROTEIN 1"/>
    <property type="match status" value="1"/>
</dbReference>
<evidence type="ECO:0000256" key="3">
    <source>
        <dbReference type="ARBA" id="ARBA00021502"/>
    </source>
</evidence>
<protein>
    <recommendedName>
        <fullName evidence="3">Pre-rRNA-processing protein RIX1</fullName>
    </recommendedName>
</protein>
<dbReference type="EMBL" id="JAACJO010000001">
    <property type="protein sequence ID" value="KAF5363543.1"/>
    <property type="molecule type" value="Genomic_DNA"/>
</dbReference>
<dbReference type="InterPro" id="IPR011989">
    <property type="entry name" value="ARM-like"/>
</dbReference>
<evidence type="ECO:0000313" key="7">
    <source>
        <dbReference type="EMBL" id="KAF5363543.1"/>
    </source>
</evidence>
<comment type="similarity">
    <text evidence="2">Belongs to the RIX1/PELP1 family.</text>
</comment>
<keyword evidence="8" id="KW-1185">Reference proteome</keyword>
<evidence type="ECO:0000256" key="4">
    <source>
        <dbReference type="ARBA" id="ARBA00023242"/>
    </source>
</evidence>
<dbReference type="InterPro" id="IPR012583">
    <property type="entry name" value="RIX1_N"/>
</dbReference>
<dbReference type="OrthoDB" id="20900at2759"/>
<name>A0A8H5GES6_9AGAR</name>
<gene>
    <name evidence="7" type="ORF">D9756_000360</name>
</gene>
<comment type="caution">
    <text evidence="7">The sequence shown here is derived from an EMBL/GenBank/DDBJ whole genome shotgun (WGS) entry which is preliminary data.</text>
</comment>
<evidence type="ECO:0000256" key="5">
    <source>
        <dbReference type="SAM" id="MobiDB-lite"/>
    </source>
</evidence>
<keyword evidence="4" id="KW-0539">Nucleus</keyword>
<dbReference type="Pfam" id="PF08167">
    <property type="entry name" value="RIX1"/>
    <property type="match status" value="1"/>
</dbReference>
<dbReference type="AlphaFoldDB" id="A0A8H5GES6"/>
<proteinExistence type="inferred from homology"/>
<evidence type="ECO:0000313" key="8">
    <source>
        <dbReference type="Proteomes" id="UP000559027"/>
    </source>
</evidence>
<evidence type="ECO:0000256" key="2">
    <source>
        <dbReference type="ARBA" id="ARBA00010511"/>
    </source>
</evidence>
<accession>A0A8H5GES6</accession>
<dbReference type="SUPFAM" id="SSF48371">
    <property type="entry name" value="ARM repeat"/>
    <property type="match status" value="1"/>
</dbReference>
<dbReference type="GO" id="GO:0006364">
    <property type="term" value="P:rRNA processing"/>
    <property type="evidence" value="ECO:0007669"/>
    <property type="project" value="TreeGrafter"/>
</dbReference>
<organism evidence="7 8">
    <name type="scientific">Leucocoprinus leucothites</name>
    <dbReference type="NCBI Taxonomy" id="201217"/>
    <lineage>
        <taxon>Eukaryota</taxon>
        <taxon>Fungi</taxon>
        <taxon>Dikarya</taxon>
        <taxon>Basidiomycota</taxon>
        <taxon>Agaricomycotina</taxon>
        <taxon>Agaricomycetes</taxon>
        <taxon>Agaricomycetidae</taxon>
        <taxon>Agaricales</taxon>
        <taxon>Agaricineae</taxon>
        <taxon>Agaricaceae</taxon>
        <taxon>Leucocoprinus</taxon>
    </lineage>
</organism>
<comment type="subcellular location">
    <subcellularLocation>
        <location evidence="1">Nucleus</location>
    </subcellularLocation>
</comment>
<feature type="compositionally biased region" description="Polar residues" evidence="5">
    <location>
        <begin position="697"/>
        <end position="713"/>
    </location>
</feature>
<dbReference type="Proteomes" id="UP000559027">
    <property type="component" value="Unassembled WGS sequence"/>
</dbReference>
<evidence type="ECO:0000259" key="6">
    <source>
        <dbReference type="Pfam" id="PF08167"/>
    </source>
</evidence>
<evidence type="ECO:0000256" key="1">
    <source>
        <dbReference type="ARBA" id="ARBA00004123"/>
    </source>
</evidence>
<dbReference type="Gene3D" id="1.25.10.10">
    <property type="entry name" value="Leucine-rich Repeat Variant"/>
    <property type="match status" value="1"/>
</dbReference>
<dbReference type="InterPro" id="IPR016024">
    <property type="entry name" value="ARM-type_fold"/>
</dbReference>
<dbReference type="GO" id="GO:0005634">
    <property type="term" value="C:nucleus"/>
    <property type="evidence" value="ECO:0007669"/>
    <property type="project" value="UniProtKB-SubCell"/>
</dbReference>
<feature type="compositionally biased region" description="Acidic residues" evidence="5">
    <location>
        <begin position="724"/>
        <end position="743"/>
    </location>
</feature>